<name>A0A3N0XRA5_ANAGA</name>
<dbReference type="InterPro" id="IPR001969">
    <property type="entry name" value="Aspartic_peptidase_AS"/>
</dbReference>
<gene>
    <name evidence="1" type="ORF">DPX16_20862</name>
</gene>
<reference evidence="1 2" key="1">
    <citation type="submission" date="2018-10" db="EMBL/GenBank/DDBJ databases">
        <title>Genome assembly for a Yunnan-Guizhou Plateau 3E fish, Anabarilius grahami (Regan), and its evolutionary and genetic applications.</title>
        <authorList>
            <person name="Jiang W."/>
        </authorList>
    </citation>
    <scope>NUCLEOTIDE SEQUENCE [LARGE SCALE GENOMIC DNA]</scope>
    <source>
        <strain evidence="1">AG-KIZ</strain>
        <tissue evidence="1">Muscle</tissue>
    </source>
</reference>
<evidence type="ECO:0000313" key="2">
    <source>
        <dbReference type="Proteomes" id="UP000281406"/>
    </source>
</evidence>
<accession>A0A3N0XRA5</accession>
<organism evidence="1 2">
    <name type="scientific">Anabarilius grahami</name>
    <name type="common">Kanglang fish</name>
    <name type="synonym">Barilius grahami</name>
    <dbReference type="NCBI Taxonomy" id="495550"/>
    <lineage>
        <taxon>Eukaryota</taxon>
        <taxon>Metazoa</taxon>
        <taxon>Chordata</taxon>
        <taxon>Craniata</taxon>
        <taxon>Vertebrata</taxon>
        <taxon>Euteleostomi</taxon>
        <taxon>Actinopterygii</taxon>
        <taxon>Neopterygii</taxon>
        <taxon>Teleostei</taxon>
        <taxon>Ostariophysi</taxon>
        <taxon>Cypriniformes</taxon>
        <taxon>Xenocyprididae</taxon>
        <taxon>Xenocypridinae</taxon>
        <taxon>Xenocypridinae incertae sedis</taxon>
        <taxon>Anabarilius</taxon>
    </lineage>
</organism>
<dbReference type="CDD" id="cd00303">
    <property type="entry name" value="retropepsin_like"/>
    <property type="match status" value="1"/>
</dbReference>
<dbReference type="AlphaFoldDB" id="A0A3N0XRA5"/>
<keyword evidence="2" id="KW-1185">Reference proteome</keyword>
<dbReference type="EMBL" id="RJVU01062691">
    <property type="protein sequence ID" value="ROJ28371.1"/>
    <property type="molecule type" value="Genomic_DNA"/>
</dbReference>
<proteinExistence type="predicted"/>
<dbReference type="GO" id="GO:0004190">
    <property type="term" value="F:aspartic-type endopeptidase activity"/>
    <property type="evidence" value="ECO:0007669"/>
    <property type="project" value="InterPro"/>
</dbReference>
<dbReference type="PROSITE" id="PS00141">
    <property type="entry name" value="ASP_PROTEASE"/>
    <property type="match status" value="1"/>
</dbReference>
<evidence type="ECO:0000313" key="1">
    <source>
        <dbReference type="EMBL" id="ROJ28371.1"/>
    </source>
</evidence>
<dbReference type="GO" id="GO:0006508">
    <property type="term" value="P:proteolysis"/>
    <property type="evidence" value="ECO:0007669"/>
    <property type="project" value="InterPro"/>
</dbReference>
<dbReference type="OrthoDB" id="5920062at2759"/>
<protein>
    <submittedName>
        <fullName evidence="1">Retrotransposon-derived protein PEG10</fullName>
    </submittedName>
</protein>
<sequence length="265" mass="29566">MDGLLRNCATGCRVDEAFTMDDLVDSISADTSGLRCGHVQLRIVFITPISESSHTNDYASPEPMQLGVTRLSSEERSRRILQNLCFYSGNAGHRNAGCPLKARRDFYDNSRVRADHISITNAKNLTTIVKITTENDAFEFTALIDSGSALNLIHQDLITTFNIPVQQCDPPIKLRTEEHVCLSALLRLEAQDLCGNWDSVHCADPHDPCQSNQVSELAPKCYIPLMCSTGRDSYRFGLPFEPESLKIKGNKSPCFQEQLPDIVFR</sequence>
<comment type="caution">
    <text evidence="1">The sequence shown here is derived from an EMBL/GenBank/DDBJ whole genome shotgun (WGS) entry which is preliminary data.</text>
</comment>
<dbReference type="Proteomes" id="UP000281406">
    <property type="component" value="Unassembled WGS sequence"/>
</dbReference>